<dbReference type="PRINTS" id="PR00108">
    <property type="entry name" value="THYMDSNTHASE"/>
</dbReference>
<dbReference type="RefSeq" id="WP_055184953.1">
    <property type="nucleotide sequence ID" value="NZ_CABJAZ010000011.1"/>
</dbReference>
<evidence type="ECO:0000259" key="7">
    <source>
        <dbReference type="Pfam" id="PF00303"/>
    </source>
</evidence>
<dbReference type="PANTHER" id="PTHR11548:SF1">
    <property type="entry name" value="THYMIDYLATE SYNTHASE 1"/>
    <property type="match status" value="1"/>
</dbReference>
<dbReference type="EC" id="2.1.1.45" evidence="1 5"/>
<dbReference type="GO" id="GO:0005829">
    <property type="term" value="C:cytosol"/>
    <property type="evidence" value="ECO:0007669"/>
    <property type="project" value="TreeGrafter"/>
</dbReference>
<feature type="binding site" description="in other chain" evidence="5">
    <location>
        <position position="25"/>
    </location>
    <ligand>
        <name>dUMP</name>
        <dbReference type="ChEBI" id="CHEBI:246422"/>
        <note>ligand shared between dimeric partners</note>
    </ligand>
</feature>
<comment type="pathway">
    <text evidence="5">Pyrimidine metabolism; dTTP biosynthesis.</text>
</comment>
<keyword evidence="5" id="KW-0963">Cytoplasm</keyword>
<evidence type="ECO:0000256" key="3">
    <source>
        <dbReference type="ARBA" id="ARBA00022679"/>
    </source>
</evidence>
<accession>A0A174HHL1</accession>
<dbReference type="InterPro" id="IPR045097">
    <property type="entry name" value="Thymidate_synth/dCMP_Mease"/>
</dbReference>
<dbReference type="GO" id="GO:0006235">
    <property type="term" value="P:dTTP biosynthetic process"/>
    <property type="evidence" value="ECO:0007669"/>
    <property type="project" value="UniProtKB-UniRule"/>
</dbReference>
<dbReference type="EMBL" id="MAPZ01000028">
    <property type="protein sequence ID" value="OBY09660.1"/>
    <property type="molecule type" value="Genomic_DNA"/>
</dbReference>
<dbReference type="InterPro" id="IPR036926">
    <property type="entry name" value="Thymidate_synth/dCMP_Mease_sf"/>
</dbReference>
<feature type="binding site" description="in other chain" evidence="5">
    <location>
        <begin position="204"/>
        <end position="206"/>
    </location>
    <ligand>
        <name>dUMP</name>
        <dbReference type="ChEBI" id="CHEBI:246422"/>
        <note>ligand shared between dimeric partners</note>
    </ligand>
</feature>
<evidence type="ECO:0000256" key="2">
    <source>
        <dbReference type="ARBA" id="ARBA00022603"/>
    </source>
</evidence>
<dbReference type="GO" id="GO:0006231">
    <property type="term" value="P:dTMP biosynthetic process"/>
    <property type="evidence" value="ECO:0007669"/>
    <property type="project" value="UniProtKB-UniRule"/>
</dbReference>
<dbReference type="SUPFAM" id="SSF55831">
    <property type="entry name" value="Thymidylate synthase/dCMP hydroxymethylase"/>
    <property type="match status" value="1"/>
</dbReference>
<dbReference type="Proteomes" id="UP000092714">
    <property type="component" value="Unassembled WGS sequence"/>
</dbReference>
<dbReference type="HAMAP" id="MF_00008">
    <property type="entry name" value="Thymidy_synth_bact"/>
    <property type="match status" value="1"/>
</dbReference>
<comment type="similarity">
    <text evidence="5">Belongs to the thymidylate synthase family. Bacterial-type ThyA subfamily.</text>
</comment>
<evidence type="ECO:0000256" key="1">
    <source>
        <dbReference type="ARBA" id="ARBA00011947"/>
    </source>
</evidence>
<gene>
    <name evidence="5" type="primary">thyA</name>
    <name evidence="8" type="ORF">CP373A1_15110</name>
</gene>
<keyword evidence="9" id="KW-1185">Reference proteome</keyword>
<dbReference type="AlphaFoldDB" id="A0A174HHL1"/>
<dbReference type="OrthoDB" id="9774633at2"/>
<comment type="caution">
    <text evidence="8">The sequence shown here is derived from an EMBL/GenBank/DDBJ whole genome shotgun (WGS) entry which is preliminary data.</text>
</comment>
<feature type="binding site" description="in other chain" evidence="5">
    <location>
        <begin position="163"/>
        <end position="166"/>
    </location>
    <ligand>
        <name>dUMP</name>
        <dbReference type="ChEBI" id="CHEBI:246422"/>
        <note>ligand shared between dimeric partners</note>
    </ligand>
</feature>
<evidence type="ECO:0000313" key="8">
    <source>
        <dbReference type="EMBL" id="OBY09660.1"/>
    </source>
</evidence>
<protein>
    <recommendedName>
        <fullName evidence="1 5">Thymidylate synthase</fullName>
        <shortName evidence="5">TS</shortName>
        <shortName evidence="5">TSase</shortName>
        <ecNumber evidence="1 5">2.1.1.45</ecNumber>
    </recommendedName>
</protein>
<dbReference type="NCBIfam" id="TIGR03284">
    <property type="entry name" value="thym_sym"/>
    <property type="match status" value="1"/>
</dbReference>
<sequence length="263" mass="30792">MSLYDEKYLSIVKDILDNGYYDNNRTGMPTYKLPHQIMQFNLQKEFPILTTKFVAFKTAVKEMLWIYQKQSNVVEDLRQMNVKIWNEWEGEDGTIGKAYGYQVKKFHQIDNLIEALKNNPQDRRMMLNLWNWEDLPEMSLAPCCFLTMWDVTDGHLNCMLIQRSGDMPLGVPFNSAQFSVLTHMLAQVTGLKPGLFTHVINNAHIYENQIEGMEVQITRANDAYSAPKLWLNPEIKDFYEFTIDDIKLIDYEYHPAIKMEVSV</sequence>
<dbReference type="PANTHER" id="PTHR11548">
    <property type="entry name" value="THYMIDYLATE SYNTHASE 1"/>
    <property type="match status" value="1"/>
</dbReference>
<dbReference type="PROSITE" id="PS00091">
    <property type="entry name" value="THYMIDYLATE_SYNTHASE"/>
    <property type="match status" value="1"/>
</dbReference>
<dbReference type="UniPathway" id="UPA00575"/>
<keyword evidence="3 5" id="KW-0808">Transferase</keyword>
<keyword evidence="2 5" id="KW-0489">Methyltransferase</keyword>
<evidence type="ECO:0000256" key="6">
    <source>
        <dbReference type="PROSITE-ProRule" id="PRU10016"/>
    </source>
</evidence>
<feature type="active site" description="Nucleophile" evidence="5">
    <location>
        <position position="143"/>
    </location>
</feature>
<comment type="catalytic activity">
    <reaction evidence="5">
        <text>dUMP + (6R)-5,10-methylene-5,6,7,8-tetrahydrofolate = 7,8-dihydrofolate + dTMP</text>
        <dbReference type="Rhea" id="RHEA:12104"/>
        <dbReference type="ChEBI" id="CHEBI:15636"/>
        <dbReference type="ChEBI" id="CHEBI:57451"/>
        <dbReference type="ChEBI" id="CHEBI:63528"/>
        <dbReference type="ChEBI" id="CHEBI:246422"/>
        <dbReference type="EC" id="2.1.1.45"/>
    </reaction>
</comment>
<dbReference type="InterPro" id="IPR020940">
    <property type="entry name" value="Thymidylate_synthase_AS"/>
</dbReference>
<name>A0A174HHL1_9CLOT</name>
<comment type="subunit">
    <text evidence="5">Homodimer.</text>
</comment>
<evidence type="ECO:0000256" key="4">
    <source>
        <dbReference type="ARBA" id="ARBA00022727"/>
    </source>
</evidence>
<feature type="binding site" evidence="5">
    <location>
        <begin position="123"/>
        <end position="124"/>
    </location>
    <ligand>
        <name>dUMP</name>
        <dbReference type="ChEBI" id="CHEBI:246422"/>
        <note>ligand shared between dimeric partners</note>
    </ligand>
</feature>
<dbReference type="NCBIfam" id="NF002495">
    <property type="entry name" value="PRK01827.1-1"/>
    <property type="match status" value="1"/>
</dbReference>
<comment type="caution">
    <text evidence="5">Lacks conserved residue(s) required for the propagation of feature annotation.</text>
</comment>
<feature type="domain" description="Thymidylate synthase/dCMP hydroxymethylase" evidence="7">
    <location>
        <begin position="7"/>
        <end position="263"/>
    </location>
</feature>
<keyword evidence="4 5" id="KW-0545">Nucleotide biosynthesis</keyword>
<dbReference type="Gene3D" id="3.30.572.10">
    <property type="entry name" value="Thymidylate synthase/dCMP hydroxymethylase domain"/>
    <property type="match status" value="1"/>
</dbReference>
<feature type="binding site" description="in other chain" evidence="5">
    <location>
        <position position="174"/>
    </location>
    <ligand>
        <name>dUMP</name>
        <dbReference type="ChEBI" id="CHEBI:246422"/>
        <note>ligand shared between dimeric partners</note>
    </ligand>
</feature>
<dbReference type="InterPro" id="IPR000398">
    <property type="entry name" value="Thymidylate_synthase"/>
</dbReference>
<comment type="subcellular location">
    <subcellularLocation>
        <location evidence="5">Cytoplasm</location>
    </subcellularLocation>
</comment>
<dbReference type="GO" id="GO:0004799">
    <property type="term" value="F:thymidylate synthase activity"/>
    <property type="evidence" value="ECO:0007669"/>
    <property type="project" value="UniProtKB-UniRule"/>
</dbReference>
<organism evidence="8 9">
    <name type="scientific">Clostridium paraputrificum</name>
    <dbReference type="NCBI Taxonomy" id="29363"/>
    <lineage>
        <taxon>Bacteria</taxon>
        <taxon>Bacillati</taxon>
        <taxon>Bacillota</taxon>
        <taxon>Clostridia</taxon>
        <taxon>Eubacteriales</taxon>
        <taxon>Clostridiaceae</taxon>
        <taxon>Clostridium</taxon>
    </lineage>
</organism>
<dbReference type="GO" id="GO:0032259">
    <property type="term" value="P:methylation"/>
    <property type="evidence" value="ECO:0007669"/>
    <property type="project" value="UniProtKB-KW"/>
</dbReference>
<evidence type="ECO:0000313" key="9">
    <source>
        <dbReference type="Proteomes" id="UP000092714"/>
    </source>
</evidence>
<dbReference type="eggNOG" id="COG0207">
    <property type="taxonomic scope" value="Bacteria"/>
</dbReference>
<evidence type="ECO:0000256" key="5">
    <source>
        <dbReference type="HAMAP-Rule" id="MF_00008"/>
    </source>
</evidence>
<dbReference type="InterPro" id="IPR023451">
    <property type="entry name" value="Thymidate_synth/dCMP_Mease_dom"/>
</dbReference>
<dbReference type="CDD" id="cd00351">
    <property type="entry name" value="TS_Pyrimidine_HMase"/>
    <property type="match status" value="1"/>
</dbReference>
<feature type="binding site" evidence="5">
    <location>
        <position position="262"/>
    </location>
    <ligand>
        <name>(6R)-5,10-methylene-5,6,7,8-tetrahydrofolate</name>
        <dbReference type="ChEBI" id="CHEBI:15636"/>
    </ligand>
</feature>
<proteinExistence type="inferred from homology"/>
<dbReference type="Pfam" id="PF00303">
    <property type="entry name" value="Thymidylat_synt"/>
    <property type="match status" value="1"/>
</dbReference>
<reference evidence="8 9" key="1">
    <citation type="submission" date="2016-06" db="EMBL/GenBank/DDBJ databases">
        <authorList>
            <person name="Kjaerup R.B."/>
            <person name="Dalgaard T.S."/>
            <person name="Juul-Madsen H.R."/>
        </authorList>
    </citation>
    <scope>NUCLEOTIDE SEQUENCE [LARGE SCALE GENOMIC DNA]</scope>
    <source>
        <strain evidence="8 9">373-A1</strain>
    </source>
</reference>
<comment type="function">
    <text evidence="5">Catalyzes the reductive methylation of 2'-deoxyuridine-5'-monophosphate (dUMP) to 2'-deoxythymidine-5'-monophosphate (dTMP) while utilizing 5,10-methylenetetrahydrofolate (mTHF) as the methyl donor and reductant in the reaction, yielding dihydrofolate (DHF) as a by-product. This enzymatic reaction provides an intracellular de novo source of dTMP, an essential precursor for DNA biosynthesis.</text>
</comment>
<feature type="active site" evidence="6">
    <location>
        <position position="143"/>
    </location>
</feature>
<feature type="binding site" evidence="5">
    <location>
        <position position="166"/>
    </location>
    <ligand>
        <name>(6R)-5,10-methylene-5,6,7,8-tetrahydrofolate</name>
        <dbReference type="ChEBI" id="CHEBI:15636"/>
    </ligand>
</feature>